<evidence type="ECO:0000313" key="1">
    <source>
        <dbReference type="EMBL" id="KKS04241.1"/>
    </source>
</evidence>
<name>A0A0G0Y467_9BACT</name>
<accession>A0A0G0Y467</accession>
<organism evidence="1 2">
    <name type="scientific">Candidatus Curtissbacteria bacterium GW2011_GWA2_41_24</name>
    <dbReference type="NCBI Taxonomy" id="1618411"/>
    <lineage>
        <taxon>Bacteria</taxon>
        <taxon>Candidatus Curtissiibacteriota</taxon>
    </lineage>
</organism>
<protein>
    <submittedName>
        <fullName evidence="1">Uncharacterized protein</fullName>
    </submittedName>
</protein>
<gene>
    <name evidence="1" type="ORF">UU56_C0008G0048</name>
</gene>
<dbReference type="Proteomes" id="UP000034493">
    <property type="component" value="Unassembled WGS sequence"/>
</dbReference>
<evidence type="ECO:0000313" key="2">
    <source>
        <dbReference type="Proteomes" id="UP000034493"/>
    </source>
</evidence>
<dbReference type="AlphaFoldDB" id="A0A0G0Y467"/>
<proteinExistence type="predicted"/>
<sequence>METPCIRCGKTRIVKRTWKETVNRGTPITHVETVCPDSACQKVVDAQFAEIREKRELQESKKTSVKL</sequence>
<dbReference type="EMBL" id="LCBC01000008">
    <property type="protein sequence ID" value="KKS04241.1"/>
    <property type="molecule type" value="Genomic_DNA"/>
</dbReference>
<comment type="caution">
    <text evidence="1">The sequence shown here is derived from an EMBL/GenBank/DDBJ whole genome shotgun (WGS) entry which is preliminary data.</text>
</comment>
<reference evidence="1 2" key="1">
    <citation type="journal article" date="2015" name="Nature">
        <title>rRNA introns, odd ribosomes, and small enigmatic genomes across a large radiation of phyla.</title>
        <authorList>
            <person name="Brown C.T."/>
            <person name="Hug L.A."/>
            <person name="Thomas B.C."/>
            <person name="Sharon I."/>
            <person name="Castelle C.J."/>
            <person name="Singh A."/>
            <person name="Wilkins M.J."/>
            <person name="Williams K.H."/>
            <person name="Banfield J.F."/>
        </authorList>
    </citation>
    <scope>NUCLEOTIDE SEQUENCE [LARGE SCALE GENOMIC DNA]</scope>
</reference>